<sequence length="68" mass="7731">MTYIFDVISKNPLFFEKIFSDFCPKLKNGFVHNFRLVDRILSTTDGHFSTDPTNGGTQPFGEGWRKGG</sequence>
<evidence type="ECO:0000313" key="2">
    <source>
        <dbReference type="EMBL" id="OUN42688.1"/>
    </source>
</evidence>
<evidence type="ECO:0000256" key="1">
    <source>
        <dbReference type="SAM" id="MobiDB-lite"/>
    </source>
</evidence>
<comment type="caution">
    <text evidence="2">The sequence shown here is derived from an EMBL/GenBank/DDBJ whole genome shotgun (WGS) entry which is preliminary data.</text>
</comment>
<name>A0A1Y3U653_9FIRM</name>
<dbReference type="AlphaFoldDB" id="A0A1Y3U653"/>
<evidence type="ECO:0000313" key="3">
    <source>
        <dbReference type="Proteomes" id="UP000195455"/>
    </source>
</evidence>
<accession>A0A1Y3U653</accession>
<organism evidence="2 3">
    <name type="scientific">Anaerotignum lactatifermentans</name>
    <dbReference type="NCBI Taxonomy" id="160404"/>
    <lineage>
        <taxon>Bacteria</taxon>
        <taxon>Bacillati</taxon>
        <taxon>Bacillota</taxon>
        <taxon>Clostridia</taxon>
        <taxon>Lachnospirales</taxon>
        <taxon>Anaerotignaceae</taxon>
        <taxon>Anaerotignum</taxon>
    </lineage>
</organism>
<proteinExistence type="predicted"/>
<feature type="compositionally biased region" description="Polar residues" evidence="1">
    <location>
        <begin position="47"/>
        <end position="57"/>
    </location>
</feature>
<dbReference type="Proteomes" id="UP000195455">
    <property type="component" value="Unassembled WGS sequence"/>
</dbReference>
<dbReference type="EMBL" id="NFHM01000011">
    <property type="protein sequence ID" value="OUN42688.1"/>
    <property type="molecule type" value="Genomic_DNA"/>
</dbReference>
<gene>
    <name evidence="2" type="ORF">B5G26_08635</name>
</gene>
<feature type="region of interest" description="Disordered" evidence="1">
    <location>
        <begin position="47"/>
        <end position="68"/>
    </location>
</feature>
<protein>
    <submittedName>
        <fullName evidence="2">Uncharacterized protein</fullName>
    </submittedName>
</protein>
<reference evidence="3" key="1">
    <citation type="submission" date="2017-04" db="EMBL/GenBank/DDBJ databases">
        <title>Function of individual gut microbiota members based on whole genome sequencing of pure cultures obtained from chicken caecum.</title>
        <authorList>
            <person name="Medvecky M."/>
            <person name="Cejkova D."/>
            <person name="Polansky O."/>
            <person name="Karasova D."/>
            <person name="Kubasova T."/>
            <person name="Cizek A."/>
            <person name="Rychlik I."/>
        </authorList>
    </citation>
    <scope>NUCLEOTIDE SEQUENCE [LARGE SCALE GENOMIC DNA]</scope>
    <source>
        <strain evidence="3">An75</strain>
    </source>
</reference>